<sequence length="368" mass="39441">MSEKLLVLIIDVDNDIGMATKTKTPIAGEENVRRLAFSFAMERPEDSDVNVVFAGLQLYYKLKEEGRDVEIAVIGGDARDYVRASLMINDQVKHLKEKLGVGEAIIVTDSPVDEVMLPVVQSHLKIAGVKRVIVEQWRGVEVTYTLIARYIKKALTEPRFSRTFLGVPGAILLLVGLLKLTGYLDYAVAMAGILMGGVMVVRGFGLEDKLYEYWGSSPIMFIASLLATVLLIAGVGLIANSIREHGLSLYGLGDGISAAAPLLGLAAFSVLVGKSVIKLLSRDIKVWHDIVGMVLAIVFAVSFSRLGEALLSLPEGASSQLLKSVLIESGFVQLMLAGIGLSAVLTLIARALEGRVGGSSSEAAEQKS</sequence>
<comment type="caution">
    <text evidence="2">The sequence shown here is derived from an EMBL/GenBank/DDBJ whole genome shotgun (WGS) entry which is preliminary data.</text>
</comment>
<dbReference type="Pfam" id="PF04123">
    <property type="entry name" value="DUF373"/>
    <property type="match status" value="1"/>
</dbReference>
<feature type="transmembrane region" description="Helical" evidence="1">
    <location>
        <begin position="160"/>
        <end position="180"/>
    </location>
</feature>
<keyword evidence="1" id="KW-0812">Transmembrane</keyword>
<feature type="transmembrane region" description="Helical" evidence="1">
    <location>
        <begin position="186"/>
        <end position="206"/>
    </location>
</feature>
<name>A0A7J3ZKB7_9CREN</name>
<dbReference type="InterPro" id="IPR007254">
    <property type="entry name" value="DUF373"/>
</dbReference>
<feature type="transmembrane region" description="Helical" evidence="1">
    <location>
        <begin position="289"/>
        <end position="311"/>
    </location>
</feature>
<feature type="transmembrane region" description="Helical" evidence="1">
    <location>
        <begin position="258"/>
        <end position="277"/>
    </location>
</feature>
<keyword evidence="1" id="KW-0472">Membrane</keyword>
<dbReference type="PANTHER" id="PTHR38815">
    <property type="entry name" value="HYPOTHETICAL MEMBRANE PROTEIN, CONSERVED, DUF373 FAMILY"/>
    <property type="match status" value="1"/>
</dbReference>
<feature type="transmembrane region" description="Helical" evidence="1">
    <location>
        <begin position="331"/>
        <end position="352"/>
    </location>
</feature>
<evidence type="ECO:0000313" key="2">
    <source>
        <dbReference type="EMBL" id="HHQ80565.1"/>
    </source>
</evidence>
<organism evidence="2">
    <name type="scientific">Fervidicoccus fontis</name>
    <dbReference type="NCBI Taxonomy" id="683846"/>
    <lineage>
        <taxon>Archaea</taxon>
        <taxon>Thermoproteota</taxon>
        <taxon>Thermoprotei</taxon>
        <taxon>Fervidicoccales</taxon>
        <taxon>Fervidicoccaceae</taxon>
        <taxon>Fervidicoccus</taxon>
    </lineage>
</organism>
<feature type="transmembrane region" description="Helical" evidence="1">
    <location>
        <begin position="218"/>
        <end position="238"/>
    </location>
</feature>
<proteinExistence type="predicted"/>
<dbReference type="EMBL" id="DRZC01000055">
    <property type="protein sequence ID" value="HHQ80565.1"/>
    <property type="molecule type" value="Genomic_DNA"/>
</dbReference>
<protein>
    <submittedName>
        <fullName evidence="2">DUF373 family protein</fullName>
    </submittedName>
</protein>
<reference evidence="2" key="1">
    <citation type="journal article" date="2020" name="mSystems">
        <title>Genome- and Community-Level Interaction Insights into Carbon Utilization and Element Cycling Functions of Hydrothermarchaeota in Hydrothermal Sediment.</title>
        <authorList>
            <person name="Zhou Z."/>
            <person name="Liu Y."/>
            <person name="Xu W."/>
            <person name="Pan J."/>
            <person name="Luo Z.H."/>
            <person name="Li M."/>
        </authorList>
    </citation>
    <scope>NUCLEOTIDE SEQUENCE [LARGE SCALE GENOMIC DNA]</scope>
    <source>
        <strain evidence="2">SpSt-1116</strain>
    </source>
</reference>
<evidence type="ECO:0000256" key="1">
    <source>
        <dbReference type="SAM" id="Phobius"/>
    </source>
</evidence>
<dbReference type="AlphaFoldDB" id="A0A7J3ZKB7"/>
<gene>
    <name evidence="2" type="ORF">ENM78_03825</name>
</gene>
<keyword evidence="1" id="KW-1133">Transmembrane helix</keyword>
<dbReference type="PANTHER" id="PTHR38815:SF1">
    <property type="entry name" value="DUF373 FAMILY PROTEIN"/>
    <property type="match status" value="1"/>
</dbReference>
<accession>A0A7J3ZKB7</accession>